<protein>
    <submittedName>
        <fullName evidence="2">Uncharacterized protein</fullName>
    </submittedName>
</protein>
<feature type="transmembrane region" description="Helical" evidence="1">
    <location>
        <begin position="132"/>
        <end position="152"/>
    </location>
</feature>
<reference evidence="2" key="1">
    <citation type="submission" date="2020-06" db="EMBL/GenBank/DDBJ databases">
        <title>Legume-microbial interactions unlock mineral nutrients during tropical forest succession.</title>
        <authorList>
            <person name="Epihov D.Z."/>
        </authorList>
    </citation>
    <scope>NUCLEOTIDE SEQUENCE [LARGE SCALE GENOMIC DNA]</scope>
    <source>
        <strain evidence="2">Pan2503</strain>
    </source>
</reference>
<accession>A0A7V8NSU5</accession>
<keyword evidence="1" id="KW-0812">Transmembrane</keyword>
<dbReference type="EMBL" id="JACDQQ010001650">
    <property type="protein sequence ID" value="MBA0086727.1"/>
    <property type="molecule type" value="Genomic_DNA"/>
</dbReference>
<proteinExistence type="predicted"/>
<name>A0A7V8NSU5_9BACT</name>
<feature type="transmembrane region" description="Helical" evidence="1">
    <location>
        <begin position="38"/>
        <end position="61"/>
    </location>
</feature>
<feature type="transmembrane region" description="Helical" evidence="1">
    <location>
        <begin position="107"/>
        <end position="126"/>
    </location>
</feature>
<dbReference type="Proteomes" id="UP000567293">
    <property type="component" value="Unassembled WGS sequence"/>
</dbReference>
<comment type="caution">
    <text evidence="2">The sequence shown here is derived from an EMBL/GenBank/DDBJ whole genome shotgun (WGS) entry which is preliminary data.</text>
</comment>
<keyword evidence="3" id="KW-1185">Reference proteome</keyword>
<keyword evidence="1" id="KW-0472">Membrane</keyword>
<feature type="transmembrane region" description="Helical" evidence="1">
    <location>
        <begin position="182"/>
        <end position="199"/>
    </location>
</feature>
<gene>
    <name evidence="2" type="ORF">HRJ53_17235</name>
</gene>
<dbReference type="AlphaFoldDB" id="A0A7V8NSU5"/>
<keyword evidence="1" id="KW-1133">Transmembrane helix</keyword>
<sequence length="204" mass="21265">MATPGPVRSSRREPIPIDARAADHLRYIRETMASAAEFTAVPGWGGVAMGITAMAAAYVASRQASRGAWLVVWLLEAFVAVAIAAPAAATKAHRANSRLFSGPGRKFLLSFAPPIVVGGLLTYTLYHVGALTALPGVWLLLYGTAIVTGGAFSVRVVPVMGLCLMLLGAVALFAPAGWGDGFMAAGFGVVHVGFGWWIARHYGG</sequence>
<evidence type="ECO:0000313" key="2">
    <source>
        <dbReference type="EMBL" id="MBA0086727.1"/>
    </source>
</evidence>
<evidence type="ECO:0000313" key="3">
    <source>
        <dbReference type="Proteomes" id="UP000567293"/>
    </source>
</evidence>
<evidence type="ECO:0000256" key="1">
    <source>
        <dbReference type="SAM" id="Phobius"/>
    </source>
</evidence>
<feature type="transmembrane region" description="Helical" evidence="1">
    <location>
        <begin position="67"/>
        <end position="87"/>
    </location>
</feature>
<organism evidence="2 3">
    <name type="scientific">Candidatus Acidiferrum panamense</name>
    <dbReference type="NCBI Taxonomy" id="2741543"/>
    <lineage>
        <taxon>Bacteria</taxon>
        <taxon>Pseudomonadati</taxon>
        <taxon>Acidobacteriota</taxon>
        <taxon>Terriglobia</taxon>
        <taxon>Candidatus Acidiferrales</taxon>
        <taxon>Candidatus Acidiferrum</taxon>
    </lineage>
</organism>